<evidence type="ECO:0000256" key="1">
    <source>
        <dbReference type="ARBA" id="ARBA00023015"/>
    </source>
</evidence>
<dbReference type="InterPro" id="IPR029016">
    <property type="entry name" value="GAF-like_dom_sf"/>
</dbReference>
<dbReference type="InterPro" id="IPR036388">
    <property type="entry name" value="WH-like_DNA-bd_sf"/>
</dbReference>
<evidence type="ECO:0000256" key="3">
    <source>
        <dbReference type="ARBA" id="ARBA00023163"/>
    </source>
</evidence>
<dbReference type="PROSITE" id="PS51077">
    <property type="entry name" value="HTH_ICLR"/>
    <property type="match status" value="1"/>
</dbReference>
<dbReference type="PANTHER" id="PTHR30136">
    <property type="entry name" value="HELIX-TURN-HELIX TRANSCRIPTIONAL REGULATOR, ICLR FAMILY"/>
    <property type="match status" value="1"/>
</dbReference>
<dbReference type="Gene3D" id="3.30.450.40">
    <property type="match status" value="1"/>
</dbReference>
<dbReference type="InterPro" id="IPR014757">
    <property type="entry name" value="Tscrpt_reg_IclR_C"/>
</dbReference>
<dbReference type="EMBL" id="BSYI01000051">
    <property type="protein sequence ID" value="GMG85107.1"/>
    <property type="molecule type" value="Genomic_DNA"/>
</dbReference>
<organism evidence="6 7">
    <name type="scientific">Paralimibaculum aggregatum</name>
    <dbReference type="NCBI Taxonomy" id="3036245"/>
    <lineage>
        <taxon>Bacteria</taxon>
        <taxon>Pseudomonadati</taxon>
        <taxon>Pseudomonadota</taxon>
        <taxon>Alphaproteobacteria</taxon>
        <taxon>Rhodobacterales</taxon>
        <taxon>Paracoccaceae</taxon>
        <taxon>Paralimibaculum</taxon>
    </lineage>
</organism>
<keyword evidence="1" id="KW-0805">Transcription regulation</keyword>
<dbReference type="PANTHER" id="PTHR30136:SF34">
    <property type="entry name" value="TRANSCRIPTIONAL REGULATOR"/>
    <property type="match status" value="1"/>
</dbReference>
<evidence type="ECO:0000259" key="5">
    <source>
        <dbReference type="PROSITE" id="PS51078"/>
    </source>
</evidence>
<dbReference type="Pfam" id="PF01614">
    <property type="entry name" value="IclR_C"/>
    <property type="match status" value="1"/>
</dbReference>
<dbReference type="Proteomes" id="UP001239909">
    <property type="component" value="Unassembled WGS sequence"/>
</dbReference>
<keyword evidence="2" id="KW-0238">DNA-binding</keyword>
<dbReference type="RefSeq" id="WP_285674365.1">
    <property type="nucleotide sequence ID" value="NZ_BSYI01000051.1"/>
</dbReference>
<keyword evidence="7" id="KW-1185">Reference proteome</keyword>
<proteinExistence type="predicted"/>
<dbReference type="Pfam" id="PF09339">
    <property type="entry name" value="HTH_IclR"/>
    <property type="match status" value="1"/>
</dbReference>
<dbReference type="InterPro" id="IPR005471">
    <property type="entry name" value="Tscrpt_reg_IclR_N"/>
</dbReference>
<reference evidence="6 7" key="1">
    <citation type="submission" date="2023-04" db="EMBL/GenBank/DDBJ databases">
        <title>Marinoamorphus aggregata gen. nov., sp. Nov., isolate from tissue of brittle star Ophioplocus japonicus.</title>
        <authorList>
            <person name="Kawano K."/>
            <person name="Sawayama S."/>
            <person name="Nakagawa S."/>
        </authorList>
    </citation>
    <scope>NUCLEOTIDE SEQUENCE [LARGE SCALE GENOMIC DNA]</scope>
    <source>
        <strain evidence="6 7">NKW23</strain>
    </source>
</reference>
<protein>
    <submittedName>
        <fullName evidence="6">IclR family transcriptional regulator</fullName>
    </submittedName>
</protein>
<dbReference type="SUPFAM" id="SSF46785">
    <property type="entry name" value="Winged helix' DNA-binding domain"/>
    <property type="match status" value="1"/>
</dbReference>
<dbReference type="SUPFAM" id="SSF55781">
    <property type="entry name" value="GAF domain-like"/>
    <property type="match status" value="1"/>
</dbReference>
<dbReference type="SMART" id="SM00346">
    <property type="entry name" value="HTH_ICLR"/>
    <property type="match status" value="1"/>
</dbReference>
<dbReference type="Gene3D" id="1.10.10.10">
    <property type="entry name" value="Winged helix-like DNA-binding domain superfamily/Winged helix DNA-binding domain"/>
    <property type="match status" value="1"/>
</dbReference>
<dbReference type="InterPro" id="IPR036390">
    <property type="entry name" value="WH_DNA-bd_sf"/>
</dbReference>
<comment type="caution">
    <text evidence="6">The sequence shown here is derived from an EMBL/GenBank/DDBJ whole genome shotgun (WGS) entry which is preliminary data.</text>
</comment>
<dbReference type="PROSITE" id="PS51078">
    <property type="entry name" value="ICLR_ED"/>
    <property type="match status" value="1"/>
</dbReference>
<sequence>MDVTETPESGKDWVRSLERGMRVLEAFEGSSSGMTLSEVAQKTGLSRATARRLLLTLAGMGYVRTDGSHFALQPRILTLSHAYLSSVAVTDIMMPYMEQVLEGTLHVSSSASVLDDTNVVFVCGVPAKGLVRTSMTVGLTFPAALTSTGRVLLAQRPLEQIDDILERSTLERLTPRTIVDKAELRRLILEARRDGYATNDAGLDLTIKSVAVPIFNRENICVASISISCHNMDRSIASLVEEFLPRLRSAADSLSRIYPKFGLPIK</sequence>
<evidence type="ECO:0000313" key="7">
    <source>
        <dbReference type="Proteomes" id="UP001239909"/>
    </source>
</evidence>
<gene>
    <name evidence="6" type="ORF">LNKW23_43230</name>
</gene>
<feature type="domain" description="IclR-ED" evidence="5">
    <location>
        <begin position="75"/>
        <end position="260"/>
    </location>
</feature>
<evidence type="ECO:0000313" key="6">
    <source>
        <dbReference type="EMBL" id="GMG85107.1"/>
    </source>
</evidence>
<accession>A0ABQ6LSQ5</accession>
<name>A0ABQ6LSQ5_9RHOB</name>
<evidence type="ECO:0000256" key="2">
    <source>
        <dbReference type="ARBA" id="ARBA00023125"/>
    </source>
</evidence>
<evidence type="ECO:0000259" key="4">
    <source>
        <dbReference type="PROSITE" id="PS51077"/>
    </source>
</evidence>
<feature type="domain" description="HTH iclR-type" evidence="4">
    <location>
        <begin position="14"/>
        <end position="74"/>
    </location>
</feature>
<dbReference type="InterPro" id="IPR050707">
    <property type="entry name" value="HTH_MetabolicPath_Reg"/>
</dbReference>
<keyword evidence="3" id="KW-0804">Transcription</keyword>